<dbReference type="PROSITE" id="PS00061">
    <property type="entry name" value="ADH_SHORT"/>
    <property type="match status" value="1"/>
</dbReference>
<evidence type="ECO:0000256" key="3">
    <source>
        <dbReference type="ARBA" id="ARBA00023002"/>
    </source>
</evidence>
<feature type="region of interest" description="Disordered" evidence="4">
    <location>
        <begin position="302"/>
        <end position="325"/>
    </location>
</feature>
<keyword evidence="2" id="KW-0521">NADP</keyword>
<dbReference type="PANTHER" id="PTHR42760">
    <property type="entry name" value="SHORT-CHAIN DEHYDROGENASES/REDUCTASES FAMILY MEMBER"/>
    <property type="match status" value="1"/>
</dbReference>
<dbReference type="GO" id="GO:0048038">
    <property type="term" value="F:quinone binding"/>
    <property type="evidence" value="ECO:0007669"/>
    <property type="project" value="TreeGrafter"/>
</dbReference>
<dbReference type="InterPro" id="IPR002347">
    <property type="entry name" value="SDR_fam"/>
</dbReference>
<keyword evidence="3" id="KW-0560">Oxidoreductase</keyword>
<dbReference type="SUPFAM" id="SSF51735">
    <property type="entry name" value="NAD(P)-binding Rossmann-fold domains"/>
    <property type="match status" value="1"/>
</dbReference>
<dbReference type="Proteomes" id="UP000245956">
    <property type="component" value="Unassembled WGS sequence"/>
</dbReference>
<dbReference type="Pfam" id="PF13561">
    <property type="entry name" value="adh_short_C2"/>
    <property type="match status" value="1"/>
</dbReference>
<accession>A0A2U3EHZ8</accession>
<name>A0A2U3EHZ8_PURLI</name>
<dbReference type="InterPro" id="IPR036291">
    <property type="entry name" value="NAD(P)-bd_dom_sf"/>
</dbReference>
<dbReference type="GO" id="GO:0016616">
    <property type="term" value="F:oxidoreductase activity, acting on the CH-OH group of donors, NAD or NADP as acceptor"/>
    <property type="evidence" value="ECO:0007669"/>
    <property type="project" value="TreeGrafter"/>
</dbReference>
<dbReference type="GO" id="GO:0006633">
    <property type="term" value="P:fatty acid biosynthetic process"/>
    <property type="evidence" value="ECO:0007669"/>
    <property type="project" value="TreeGrafter"/>
</dbReference>
<dbReference type="PRINTS" id="PR00080">
    <property type="entry name" value="SDRFAMILY"/>
</dbReference>
<reference evidence="5" key="3">
    <citation type="submission" date="2023-11" db="EMBL/GenBank/DDBJ databases">
        <authorList>
            <person name="Beijen E."/>
            <person name="Ohm R.A."/>
        </authorList>
    </citation>
    <scope>NUCLEOTIDE SEQUENCE</scope>
    <source>
        <strain evidence="5">CBS 150709</strain>
    </source>
</reference>
<evidence type="ECO:0000313" key="6">
    <source>
        <dbReference type="EMBL" id="PWI74137.1"/>
    </source>
</evidence>
<dbReference type="PANTHER" id="PTHR42760:SF133">
    <property type="entry name" value="3-OXOACYL-[ACYL-CARRIER-PROTEIN] REDUCTASE"/>
    <property type="match status" value="1"/>
</dbReference>
<dbReference type="EMBL" id="JAWRVI010000002">
    <property type="protein sequence ID" value="KAK4094966.1"/>
    <property type="molecule type" value="Genomic_DNA"/>
</dbReference>
<keyword evidence="8" id="KW-1185">Reference proteome</keyword>
<dbReference type="Proteomes" id="UP001287286">
    <property type="component" value="Unassembled WGS sequence"/>
</dbReference>
<evidence type="ECO:0000256" key="1">
    <source>
        <dbReference type="ARBA" id="ARBA00006484"/>
    </source>
</evidence>
<reference evidence="5 8" key="4">
    <citation type="journal article" date="2024" name="Microbiol. Resour. Announc.">
        <title>Genome annotations for the ascomycete fungi Trichoderma harzianum, Trichoderma aggressivum, and Purpureocillium lilacinum.</title>
        <authorList>
            <person name="Beijen E.P.W."/>
            <person name="Ohm R.A."/>
        </authorList>
    </citation>
    <scope>NUCLEOTIDE SEQUENCE [LARGE SCALE GENOMIC DNA]</scope>
    <source>
        <strain evidence="5 8">CBS 150709</strain>
    </source>
</reference>
<evidence type="ECO:0000313" key="5">
    <source>
        <dbReference type="EMBL" id="KAK4094966.1"/>
    </source>
</evidence>
<feature type="region of interest" description="Disordered" evidence="4">
    <location>
        <begin position="48"/>
        <end position="124"/>
    </location>
</feature>
<evidence type="ECO:0000256" key="4">
    <source>
        <dbReference type="SAM" id="MobiDB-lite"/>
    </source>
</evidence>
<protein>
    <submittedName>
        <fullName evidence="6">Putative 3-oxoacyl-[acyl-carrier-protein]-reductase (Oar-1)</fullName>
    </submittedName>
</protein>
<comment type="similarity">
    <text evidence="1">Belongs to the short-chain dehydrogenases/reductases (SDR) family.</text>
</comment>
<gene>
    <name evidence="6" type="ORF">PCL_09413</name>
    <name evidence="5" type="ORF">Purlil1_662</name>
</gene>
<dbReference type="PRINTS" id="PR00081">
    <property type="entry name" value="GDHRDH"/>
</dbReference>
<feature type="compositionally biased region" description="Basic and acidic residues" evidence="4">
    <location>
        <begin position="99"/>
        <end position="113"/>
    </location>
</feature>
<feature type="compositionally biased region" description="Low complexity" evidence="4">
    <location>
        <begin position="314"/>
        <end position="325"/>
    </location>
</feature>
<evidence type="ECO:0000313" key="7">
    <source>
        <dbReference type="Proteomes" id="UP000245956"/>
    </source>
</evidence>
<sequence>MTYHTDGSISQIQETVSCKVRGAVPSTLHSRRVGARPAAACGSIEIAGPGSRCPSSPPSGPSTASPVNQGTRFTAGAYPAGGEVSTGRPAEQLGASSIDGRDARPPVTRERNTRHGGHAVSSHLEPGRRHVVHIDPCVWLTIDASVFVQRDVPQKVLVSPWYLLLNLPSSQNNTFLAQSQNHVFRQGQRGSAHRRATAVQALYGEQARSPCACPTGRDLPQALSATNSVANHQLSLRCPPSVVQSTPSAMTTLRLAGKHCAVVGATGIIGAQIAKAFASHGAVVSLLGRSALQARPKLEAELAPYSPPSPAPSSSPDNAPAPSDVPAAHRFLRLDVSDPADIKSVFGGRGAAGSQPSNGEAVGPVDILVNCAGISQTTLLKRTPDPELASIVDTNLLAPMLVCNPGTRLTGRHLGCIINVSSLMATKGDLGVTAYAASKAGLIGLTRALCREMAARSIRVNALLPGWVKSPMWDHLKPDLKEAYLRDTPLNRVADPAEVADAAIFLASNGFANNCVLNLDGGLSAA</sequence>
<comment type="caution">
    <text evidence="6">The sequence shown here is derived from an EMBL/GenBank/DDBJ whole genome shotgun (WGS) entry which is preliminary data.</text>
</comment>
<evidence type="ECO:0000313" key="8">
    <source>
        <dbReference type="Proteomes" id="UP001287286"/>
    </source>
</evidence>
<evidence type="ECO:0000256" key="2">
    <source>
        <dbReference type="ARBA" id="ARBA00022857"/>
    </source>
</evidence>
<dbReference type="Gene3D" id="3.40.50.720">
    <property type="entry name" value="NAD(P)-binding Rossmann-like Domain"/>
    <property type="match status" value="1"/>
</dbReference>
<reference evidence="6" key="1">
    <citation type="submission" date="2015-05" db="EMBL/GenBank/DDBJ databases">
        <authorList>
            <person name="Wang D.B."/>
            <person name="Wang M."/>
        </authorList>
    </citation>
    <scope>NUCLEOTIDE SEQUENCE</scope>
    <source>
        <strain evidence="6">36-1</strain>
    </source>
</reference>
<proteinExistence type="inferred from homology"/>
<reference evidence="6 7" key="2">
    <citation type="journal article" date="2016" name="Front. Microbiol.">
        <title>Genome and transcriptome sequences reveal the specific parasitism of the nematophagous Purpureocillium lilacinum 36-1.</title>
        <authorList>
            <person name="Xie J."/>
            <person name="Li S."/>
            <person name="Mo C."/>
            <person name="Xiao X."/>
            <person name="Peng D."/>
            <person name="Wang G."/>
            <person name="Xiao Y."/>
        </authorList>
    </citation>
    <scope>NUCLEOTIDE SEQUENCE [LARGE SCALE GENOMIC DNA]</scope>
    <source>
        <strain evidence="6 7">36-1</strain>
    </source>
</reference>
<dbReference type="InterPro" id="IPR020904">
    <property type="entry name" value="Sc_DH/Rdtase_CS"/>
</dbReference>
<dbReference type="AlphaFoldDB" id="A0A2U3EHZ8"/>
<dbReference type="EMBL" id="LCWV01000004">
    <property type="protein sequence ID" value="PWI74137.1"/>
    <property type="molecule type" value="Genomic_DNA"/>
</dbReference>
<organism evidence="6 7">
    <name type="scientific">Purpureocillium lilacinum</name>
    <name type="common">Paecilomyces lilacinus</name>
    <dbReference type="NCBI Taxonomy" id="33203"/>
    <lineage>
        <taxon>Eukaryota</taxon>
        <taxon>Fungi</taxon>
        <taxon>Dikarya</taxon>
        <taxon>Ascomycota</taxon>
        <taxon>Pezizomycotina</taxon>
        <taxon>Sordariomycetes</taxon>
        <taxon>Hypocreomycetidae</taxon>
        <taxon>Hypocreales</taxon>
        <taxon>Ophiocordycipitaceae</taxon>
        <taxon>Purpureocillium</taxon>
    </lineage>
</organism>